<reference evidence="8" key="1">
    <citation type="journal article" date="2015" name="Proc. Natl. Acad. Sci. U.S.A.">
        <title>Genome sequence of the Asian Tiger mosquito, Aedes albopictus, reveals insights into its biology, genetics, and evolution.</title>
        <authorList>
            <person name="Chen X.G."/>
            <person name="Jiang X."/>
            <person name="Gu J."/>
            <person name="Xu M."/>
            <person name="Wu Y."/>
            <person name="Deng Y."/>
            <person name="Zhang C."/>
            <person name="Bonizzoni M."/>
            <person name="Dermauw W."/>
            <person name="Vontas J."/>
            <person name="Armbruster P."/>
            <person name="Huang X."/>
            <person name="Yang Y."/>
            <person name="Zhang H."/>
            <person name="He W."/>
            <person name="Peng H."/>
            <person name="Liu Y."/>
            <person name="Wu K."/>
            <person name="Chen J."/>
            <person name="Lirakis M."/>
            <person name="Topalis P."/>
            <person name="Van Leeuwen T."/>
            <person name="Hall A.B."/>
            <person name="Jiang X."/>
            <person name="Thorpe C."/>
            <person name="Mueller R.L."/>
            <person name="Sun C."/>
            <person name="Waterhouse R.M."/>
            <person name="Yan G."/>
            <person name="Tu Z.J."/>
            <person name="Fang X."/>
            <person name="James A.A."/>
        </authorList>
    </citation>
    <scope>NUCLEOTIDE SEQUENCE [LARGE SCALE GENOMIC DNA]</scope>
    <source>
        <strain evidence="8">Foshan</strain>
    </source>
</reference>
<dbReference type="InterPro" id="IPR017981">
    <property type="entry name" value="GPCR_2-like_7TM"/>
</dbReference>
<evidence type="ECO:0000256" key="1">
    <source>
        <dbReference type="ARBA" id="ARBA00004141"/>
    </source>
</evidence>
<protein>
    <recommendedName>
        <fullName evidence="6">G-protein coupled receptors family 2 profile 2 domain-containing protein</fullName>
    </recommendedName>
</protein>
<dbReference type="Proteomes" id="UP000069940">
    <property type="component" value="Unassembled WGS sequence"/>
</dbReference>
<dbReference type="PANTHER" id="PTHR47154:SF2">
    <property type="entry name" value="G-PROTEIN COUPLED RECEPTOR MTH-RELATED"/>
    <property type="match status" value="1"/>
</dbReference>
<keyword evidence="8" id="KW-1185">Reference proteome</keyword>
<dbReference type="RefSeq" id="XP_029735846.2">
    <property type="nucleotide sequence ID" value="XM_029879986.2"/>
</dbReference>
<proteinExistence type="predicted"/>
<evidence type="ECO:0000259" key="6">
    <source>
        <dbReference type="PROSITE" id="PS50261"/>
    </source>
</evidence>
<keyword evidence="4 5" id="KW-0472">Membrane</keyword>
<organism evidence="7 8">
    <name type="scientific">Aedes albopictus</name>
    <name type="common">Asian tiger mosquito</name>
    <name type="synonym">Stegomyia albopicta</name>
    <dbReference type="NCBI Taxonomy" id="7160"/>
    <lineage>
        <taxon>Eukaryota</taxon>
        <taxon>Metazoa</taxon>
        <taxon>Ecdysozoa</taxon>
        <taxon>Arthropoda</taxon>
        <taxon>Hexapoda</taxon>
        <taxon>Insecta</taxon>
        <taxon>Pterygota</taxon>
        <taxon>Neoptera</taxon>
        <taxon>Endopterygota</taxon>
        <taxon>Diptera</taxon>
        <taxon>Nematocera</taxon>
        <taxon>Culicoidea</taxon>
        <taxon>Culicidae</taxon>
        <taxon>Culicinae</taxon>
        <taxon>Aedini</taxon>
        <taxon>Aedes</taxon>
        <taxon>Stegomyia</taxon>
    </lineage>
</organism>
<feature type="transmembrane region" description="Helical" evidence="5">
    <location>
        <begin position="95"/>
        <end position="119"/>
    </location>
</feature>
<evidence type="ECO:0000256" key="5">
    <source>
        <dbReference type="SAM" id="Phobius"/>
    </source>
</evidence>
<evidence type="ECO:0000256" key="3">
    <source>
        <dbReference type="ARBA" id="ARBA00022989"/>
    </source>
</evidence>
<comment type="subcellular location">
    <subcellularLocation>
        <location evidence="1">Membrane</location>
        <topology evidence="1">Multi-pass membrane protein</topology>
    </subcellularLocation>
</comment>
<evidence type="ECO:0000313" key="8">
    <source>
        <dbReference type="Proteomes" id="UP000069940"/>
    </source>
</evidence>
<reference evidence="7" key="2">
    <citation type="submission" date="2025-05" db="UniProtKB">
        <authorList>
            <consortium name="EnsemblMetazoa"/>
        </authorList>
    </citation>
    <scope>IDENTIFICATION</scope>
    <source>
        <strain evidence="7">Foshan</strain>
    </source>
</reference>
<name>A0ABM1ZMD4_AEDAL</name>
<feature type="domain" description="G-protein coupled receptors family 2 profile 2" evidence="6">
    <location>
        <begin position="28"/>
        <end position="203"/>
    </location>
</feature>
<accession>A0ABM1ZMD4</accession>
<evidence type="ECO:0000256" key="2">
    <source>
        <dbReference type="ARBA" id="ARBA00022692"/>
    </source>
</evidence>
<evidence type="ECO:0000256" key="4">
    <source>
        <dbReference type="ARBA" id="ARBA00023136"/>
    </source>
</evidence>
<keyword evidence="3 5" id="KW-1133">Transmembrane helix</keyword>
<sequence length="292" mass="33513">MAPVTIIEDDWNFTTTELQNVDLDVYGDNLWFILGCLLGIVLMSTALALHLIIPSLRNVRGYKICFLLFGMISIYVAHLVMNIRTTLIACQALGYFYAYSVMFSVFWLNVLCFDCFALFRSGGGNSAEKNRFAYTCLYGWGGPVALALFSVYMERATTIDPKFKPNFSTWSCVYHRNSTAEFLYYFLPLLILMISGLSFLIAGALRARTLRLVPRNVVRFDRSSDHRRFSFAFQLFLVVTVACVLDISSSVWYEIPWIYWISSVYVYVLAILIFLICVCNSEVKQWFVQKCC</sequence>
<feature type="transmembrane region" description="Helical" evidence="5">
    <location>
        <begin position="257"/>
        <end position="279"/>
    </location>
</feature>
<evidence type="ECO:0000313" key="7">
    <source>
        <dbReference type="EnsemblMetazoa" id="AALFPA23_019868.P29260"/>
    </source>
</evidence>
<dbReference type="EnsemblMetazoa" id="AALFPA23_019868.R29260">
    <property type="protein sequence ID" value="AALFPA23_019868.P29260"/>
    <property type="gene ID" value="AALFPA23_019868"/>
</dbReference>
<keyword evidence="2 5" id="KW-0812">Transmembrane</keyword>
<dbReference type="PANTHER" id="PTHR47154">
    <property type="entry name" value="G-PROTEIN COUPLED RECEPTOR MTH-RELATED"/>
    <property type="match status" value="1"/>
</dbReference>
<feature type="transmembrane region" description="Helical" evidence="5">
    <location>
        <begin position="30"/>
        <end position="52"/>
    </location>
</feature>
<dbReference type="GeneID" id="109622190"/>
<dbReference type="PROSITE" id="PS50261">
    <property type="entry name" value="G_PROTEIN_RECEP_F2_4"/>
    <property type="match status" value="1"/>
</dbReference>
<feature type="transmembrane region" description="Helical" evidence="5">
    <location>
        <begin position="64"/>
        <end position="83"/>
    </location>
</feature>
<dbReference type="InterPro" id="IPR051384">
    <property type="entry name" value="Mth_GPCR"/>
</dbReference>
<dbReference type="Gene3D" id="1.20.1070.10">
    <property type="entry name" value="Rhodopsin 7-helix transmembrane proteins"/>
    <property type="match status" value="1"/>
</dbReference>
<feature type="transmembrane region" description="Helical" evidence="5">
    <location>
        <begin position="131"/>
        <end position="153"/>
    </location>
</feature>
<feature type="transmembrane region" description="Helical" evidence="5">
    <location>
        <begin position="229"/>
        <end position="251"/>
    </location>
</feature>
<feature type="transmembrane region" description="Helical" evidence="5">
    <location>
        <begin position="183"/>
        <end position="205"/>
    </location>
</feature>